<dbReference type="SUPFAM" id="SSF53850">
    <property type="entry name" value="Periplasmic binding protein-like II"/>
    <property type="match status" value="1"/>
</dbReference>
<evidence type="ECO:0000256" key="1">
    <source>
        <dbReference type="ARBA" id="ARBA00009437"/>
    </source>
</evidence>
<dbReference type="Proteomes" id="UP000624159">
    <property type="component" value="Unassembled WGS sequence"/>
</dbReference>
<dbReference type="Pfam" id="PF03466">
    <property type="entry name" value="LysR_substrate"/>
    <property type="match status" value="1"/>
</dbReference>
<dbReference type="Gene3D" id="3.40.190.10">
    <property type="entry name" value="Periplasmic binding protein-like II"/>
    <property type="match status" value="2"/>
</dbReference>
<evidence type="ECO:0000256" key="4">
    <source>
        <dbReference type="ARBA" id="ARBA00023163"/>
    </source>
</evidence>
<evidence type="ECO:0000256" key="3">
    <source>
        <dbReference type="ARBA" id="ARBA00023125"/>
    </source>
</evidence>
<evidence type="ECO:0000259" key="5">
    <source>
        <dbReference type="PROSITE" id="PS50931"/>
    </source>
</evidence>
<sequence length="321" mass="35633">MGDALRIALSVSIDTEIESMRMVNMEIHQLRSFVYVATELSFRRAAEKLNMTQPPLTRQIQQLEHSLGTALFKRSTRKVELTEAGKVLLNEAGKIIALTEGVASRVQLSARGCSGELVIGIFSWGVIHRLPDYLKMLREQKPDVNVRLLNMSKEKQVEALRNKEIDIGFCRFAADQGGLSVGAIGDEKYLVAINANDPLSRQTRIGLADLADKPMILYPASSLSGMAQRVYDAFIAENVSLNIANYCEDIMTSLLLVSGGYGSCITTQWAENINMPEVVYRQLTAKRLSRSPLNYIFRSDDDSILLNDFIQIIKNKADGAG</sequence>
<comment type="caution">
    <text evidence="6">The sequence shown here is derived from an EMBL/GenBank/DDBJ whole genome shotgun (WGS) entry which is preliminary data.</text>
</comment>
<feature type="domain" description="HTH lysR-type" evidence="5">
    <location>
        <begin position="25"/>
        <end position="82"/>
    </location>
</feature>
<dbReference type="EMBL" id="JADULK010000003">
    <property type="protein sequence ID" value="MBH1929733.1"/>
    <property type="molecule type" value="Genomic_DNA"/>
</dbReference>
<organism evidence="6 7">
    <name type="scientific">Serratia rubidaea</name>
    <name type="common">Serratia marinorubra</name>
    <dbReference type="NCBI Taxonomy" id="61652"/>
    <lineage>
        <taxon>Bacteria</taxon>
        <taxon>Pseudomonadati</taxon>
        <taxon>Pseudomonadota</taxon>
        <taxon>Gammaproteobacteria</taxon>
        <taxon>Enterobacterales</taxon>
        <taxon>Yersiniaceae</taxon>
        <taxon>Serratia</taxon>
    </lineage>
</organism>
<keyword evidence="7" id="KW-1185">Reference proteome</keyword>
<dbReference type="PANTHER" id="PTHR30346:SF28">
    <property type="entry name" value="HTH-TYPE TRANSCRIPTIONAL REGULATOR CYNR"/>
    <property type="match status" value="1"/>
</dbReference>
<dbReference type="PROSITE" id="PS50931">
    <property type="entry name" value="HTH_LYSR"/>
    <property type="match status" value="1"/>
</dbReference>
<name>A0ABS0MDN7_SERRU</name>
<dbReference type="Pfam" id="PF00126">
    <property type="entry name" value="HTH_1"/>
    <property type="match status" value="1"/>
</dbReference>
<dbReference type="PANTHER" id="PTHR30346">
    <property type="entry name" value="TRANSCRIPTIONAL DUAL REGULATOR HCAR-RELATED"/>
    <property type="match status" value="1"/>
</dbReference>
<dbReference type="InterPro" id="IPR036390">
    <property type="entry name" value="WH_DNA-bd_sf"/>
</dbReference>
<protein>
    <submittedName>
        <fullName evidence="6">LysR family transcriptional regulator</fullName>
    </submittedName>
</protein>
<evidence type="ECO:0000256" key="2">
    <source>
        <dbReference type="ARBA" id="ARBA00023015"/>
    </source>
</evidence>
<gene>
    <name evidence="6" type="ORF">I5U13_08675</name>
</gene>
<evidence type="ECO:0000313" key="7">
    <source>
        <dbReference type="Proteomes" id="UP000624159"/>
    </source>
</evidence>
<dbReference type="Gene3D" id="1.10.10.10">
    <property type="entry name" value="Winged helix-like DNA-binding domain superfamily/Winged helix DNA-binding domain"/>
    <property type="match status" value="1"/>
</dbReference>
<dbReference type="SUPFAM" id="SSF46785">
    <property type="entry name" value="Winged helix' DNA-binding domain"/>
    <property type="match status" value="1"/>
</dbReference>
<keyword evidence="2" id="KW-0805">Transcription regulation</keyword>
<dbReference type="InterPro" id="IPR036388">
    <property type="entry name" value="WH-like_DNA-bd_sf"/>
</dbReference>
<comment type="similarity">
    <text evidence="1">Belongs to the LysR transcriptional regulatory family.</text>
</comment>
<keyword evidence="3" id="KW-0238">DNA-binding</keyword>
<proteinExistence type="inferred from homology"/>
<keyword evidence="4" id="KW-0804">Transcription</keyword>
<reference evidence="6 7" key="1">
    <citation type="submission" date="2020-11" db="EMBL/GenBank/DDBJ databases">
        <title>Enhanced detection system for hospital associated transmission using whole genome sequencing surveillance.</title>
        <authorList>
            <person name="Harrison L.H."/>
            <person name="Van Tyne D."/>
            <person name="Marsh J.W."/>
            <person name="Griffith M.P."/>
            <person name="Snyder D.J."/>
            <person name="Cooper V.S."/>
            <person name="Mustapha M."/>
        </authorList>
    </citation>
    <scope>NUCLEOTIDE SEQUENCE [LARGE SCALE GENOMIC DNA]</scope>
    <source>
        <strain evidence="6 7">SER00230</strain>
    </source>
</reference>
<accession>A0ABS0MDN7</accession>
<dbReference type="InterPro" id="IPR005119">
    <property type="entry name" value="LysR_subst-bd"/>
</dbReference>
<dbReference type="PRINTS" id="PR00039">
    <property type="entry name" value="HTHLYSR"/>
</dbReference>
<dbReference type="InterPro" id="IPR000847">
    <property type="entry name" value="LysR_HTH_N"/>
</dbReference>
<evidence type="ECO:0000313" key="6">
    <source>
        <dbReference type="EMBL" id="MBH1929733.1"/>
    </source>
</evidence>